<dbReference type="GO" id="GO:0005737">
    <property type="term" value="C:cytoplasm"/>
    <property type="evidence" value="ECO:0007669"/>
    <property type="project" value="TreeGrafter"/>
</dbReference>
<dbReference type="Proteomes" id="UP000442990">
    <property type="component" value="Unassembled WGS sequence"/>
</dbReference>
<dbReference type="Gene3D" id="3.30.559.30">
    <property type="entry name" value="Nonribosomal peptide synthetase, condensation domain"/>
    <property type="match status" value="1"/>
</dbReference>
<gene>
    <name evidence="2" type="ORF">F8144_02200</name>
</gene>
<evidence type="ECO:0000259" key="1">
    <source>
        <dbReference type="Pfam" id="PF00668"/>
    </source>
</evidence>
<dbReference type="GO" id="GO:0044550">
    <property type="term" value="P:secondary metabolite biosynthetic process"/>
    <property type="evidence" value="ECO:0007669"/>
    <property type="project" value="TreeGrafter"/>
</dbReference>
<accession>A0A7J5DPQ5</accession>
<dbReference type="RefSeq" id="WP_151467307.1">
    <property type="nucleotide sequence ID" value="NZ_WBKG01000001.1"/>
</dbReference>
<evidence type="ECO:0000313" key="2">
    <source>
        <dbReference type="EMBL" id="KAB1990753.1"/>
    </source>
</evidence>
<dbReference type="GO" id="GO:0003824">
    <property type="term" value="F:catalytic activity"/>
    <property type="evidence" value="ECO:0007669"/>
    <property type="project" value="InterPro"/>
</dbReference>
<feature type="domain" description="Condensation" evidence="1">
    <location>
        <begin position="30"/>
        <end position="339"/>
    </location>
</feature>
<organism evidence="2 3">
    <name type="scientific">Streptomyces triticiradicis</name>
    <dbReference type="NCBI Taxonomy" id="2651189"/>
    <lineage>
        <taxon>Bacteria</taxon>
        <taxon>Bacillati</taxon>
        <taxon>Actinomycetota</taxon>
        <taxon>Actinomycetes</taxon>
        <taxon>Kitasatosporales</taxon>
        <taxon>Streptomycetaceae</taxon>
        <taxon>Streptomyces</taxon>
    </lineage>
</organism>
<keyword evidence="3" id="KW-1185">Reference proteome</keyword>
<dbReference type="GO" id="GO:0043041">
    <property type="term" value="P:amino acid activation for nonribosomal peptide biosynthetic process"/>
    <property type="evidence" value="ECO:0007669"/>
    <property type="project" value="TreeGrafter"/>
</dbReference>
<reference evidence="2 3" key="1">
    <citation type="submission" date="2019-09" db="EMBL/GenBank/DDBJ databases">
        <title>Isolation and identification of active actinomycetes.</title>
        <authorList>
            <person name="Yu Z."/>
            <person name="Han C."/>
            <person name="Yu B."/>
        </authorList>
    </citation>
    <scope>NUCLEOTIDE SEQUENCE [LARGE SCALE GENOMIC DNA]</scope>
    <source>
        <strain evidence="2 3">NEAU-H2</strain>
    </source>
</reference>
<dbReference type="PANTHER" id="PTHR45527">
    <property type="entry name" value="NONRIBOSOMAL PEPTIDE SYNTHETASE"/>
    <property type="match status" value="1"/>
</dbReference>
<dbReference type="Pfam" id="PF00668">
    <property type="entry name" value="Condensation"/>
    <property type="match status" value="1"/>
</dbReference>
<dbReference type="AlphaFoldDB" id="A0A7J5DPQ5"/>
<proteinExistence type="predicted"/>
<dbReference type="InterPro" id="IPR001242">
    <property type="entry name" value="Condensation_dom"/>
</dbReference>
<dbReference type="GO" id="GO:0008610">
    <property type="term" value="P:lipid biosynthetic process"/>
    <property type="evidence" value="ECO:0007669"/>
    <property type="project" value="UniProtKB-ARBA"/>
</dbReference>
<dbReference type="GO" id="GO:0031177">
    <property type="term" value="F:phosphopantetheine binding"/>
    <property type="evidence" value="ECO:0007669"/>
    <property type="project" value="TreeGrafter"/>
</dbReference>
<dbReference type="InterPro" id="IPR023213">
    <property type="entry name" value="CAT-like_dom_sf"/>
</dbReference>
<protein>
    <recommendedName>
        <fullName evidence="1">Condensation domain-containing protein</fullName>
    </recommendedName>
</protein>
<dbReference type="SUPFAM" id="SSF52777">
    <property type="entry name" value="CoA-dependent acyltransferases"/>
    <property type="match status" value="2"/>
</dbReference>
<evidence type="ECO:0000313" key="3">
    <source>
        <dbReference type="Proteomes" id="UP000442990"/>
    </source>
</evidence>
<dbReference type="EMBL" id="WBKG01000001">
    <property type="protein sequence ID" value="KAB1990753.1"/>
    <property type="molecule type" value="Genomic_DNA"/>
</dbReference>
<dbReference type="PANTHER" id="PTHR45527:SF1">
    <property type="entry name" value="FATTY ACID SYNTHASE"/>
    <property type="match status" value="1"/>
</dbReference>
<name>A0A7J5DPQ5_9ACTN</name>
<dbReference type="Gene3D" id="3.30.559.10">
    <property type="entry name" value="Chloramphenicol acetyltransferase-like domain"/>
    <property type="match status" value="1"/>
</dbReference>
<comment type="caution">
    <text evidence="2">The sequence shown here is derived from an EMBL/GenBank/DDBJ whole genome shotgun (WGS) entry which is preliminary data.</text>
</comment>
<sequence length="423" mass="46173">MTGTTLAPLSPQQDEMVRNLLDYPECVDRYDFVCLFRLDGPVDRAALAGALEDVVRRHAALRTVIRRHGDGYLQEIHPEPLVALDESRADGDLAALTDALAAGRHGADAVLSGAPLFRPGLHVLSGGVFLSLTIHHMVYDGWSLSALWRELSECYTARVEKRSARLPELDWSYADFAAEQRALVSTLLPEAVTFWREAAEGFSSQVPWPAPTASAGEPPLVLGHVPLRVPDHATAALRSAARQARVSPSAVLLGATAAAVARTTGWRSQLIGTDTAGREDRRKRHLVGHCVNSRFTAVTVEPGVPLVELARRVWDQWAAAEKYRDVYSDLILQELGLSRLFKVNLNSGRVTAQDVPALPGVGVTPVPVPVVIRDWRPLHVVWNVTPAQIDARLNYQRAGVDRSVADAFGRHALTVLENPLDAI</sequence>